<dbReference type="CDD" id="cd06071">
    <property type="entry name" value="Beach"/>
    <property type="match status" value="1"/>
</dbReference>
<evidence type="ECO:0000256" key="1">
    <source>
        <dbReference type="SAM" id="MobiDB-lite"/>
    </source>
</evidence>
<dbReference type="PROSITE" id="PS50197">
    <property type="entry name" value="BEACH"/>
    <property type="match status" value="1"/>
</dbReference>
<dbReference type="InterPro" id="IPR011009">
    <property type="entry name" value="Kinase-like_dom_sf"/>
</dbReference>
<dbReference type="PROSITE" id="PS00108">
    <property type="entry name" value="PROTEIN_KINASE_ST"/>
    <property type="match status" value="1"/>
</dbReference>
<dbReference type="Gene3D" id="1.10.510.10">
    <property type="entry name" value="Transferase(Phosphotransferase) domain 1"/>
    <property type="match status" value="1"/>
</dbReference>
<evidence type="ECO:0000259" key="3">
    <source>
        <dbReference type="PROSITE" id="PS50197"/>
    </source>
</evidence>
<dbReference type="InterPro" id="IPR050865">
    <property type="entry name" value="BEACH_Domain"/>
</dbReference>
<dbReference type="SMART" id="SM01026">
    <property type="entry name" value="Beach"/>
    <property type="match status" value="1"/>
</dbReference>
<dbReference type="SUPFAM" id="SSF50978">
    <property type="entry name" value="WD40 repeat-like"/>
    <property type="match status" value="1"/>
</dbReference>
<dbReference type="SMART" id="SM00220">
    <property type="entry name" value="S_TKc"/>
    <property type="match status" value="1"/>
</dbReference>
<dbReference type="InterPro" id="IPR000719">
    <property type="entry name" value="Prot_kinase_dom"/>
</dbReference>
<keyword evidence="5" id="KW-1185">Reference proteome</keyword>
<dbReference type="Proteomes" id="UP001470230">
    <property type="component" value="Unassembled WGS sequence"/>
</dbReference>
<feature type="region of interest" description="Disordered" evidence="1">
    <location>
        <begin position="1862"/>
        <end position="1887"/>
    </location>
</feature>
<evidence type="ECO:0000313" key="4">
    <source>
        <dbReference type="EMBL" id="KAK8847191.1"/>
    </source>
</evidence>
<accession>A0ABR2HI57</accession>
<protein>
    <recommendedName>
        <fullName evidence="6">Protein kinase domain-containing protein</fullName>
    </recommendedName>
</protein>
<dbReference type="EMBL" id="JAPFFF010000028">
    <property type="protein sequence ID" value="KAK8847191.1"/>
    <property type="molecule type" value="Genomic_DNA"/>
</dbReference>
<dbReference type="InterPro" id="IPR036322">
    <property type="entry name" value="WD40_repeat_dom_sf"/>
</dbReference>
<proteinExistence type="predicted"/>
<reference evidence="4 5" key="1">
    <citation type="submission" date="2024-04" db="EMBL/GenBank/DDBJ databases">
        <title>Tritrichomonas musculus Genome.</title>
        <authorList>
            <person name="Alves-Ferreira E."/>
            <person name="Grigg M."/>
            <person name="Lorenzi H."/>
            <person name="Galac M."/>
        </authorList>
    </citation>
    <scope>NUCLEOTIDE SEQUENCE [LARGE SCALE GENOMIC DNA]</scope>
    <source>
        <strain evidence="4 5">EAF2021</strain>
    </source>
</reference>
<gene>
    <name evidence="4" type="ORF">M9Y10_019774</name>
</gene>
<dbReference type="InterPro" id="IPR013320">
    <property type="entry name" value="ConA-like_dom_sf"/>
</dbReference>
<dbReference type="Gene3D" id="1.10.1540.10">
    <property type="entry name" value="BEACH domain"/>
    <property type="match status" value="1"/>
</dbReference>
<dbReference type="InterPro" id="IPR008271">
    <property type="entry name" value="Ser/Thr_kinase_AS"/>
</dbReference>
<comment type="caution">
    <text evidence="4">The sequence shown here is derived from an EMBL/GenBank/DDBJ whole genome shotgun (WGS) entry which is preliminary data.</text>
</comment>
<dbReference type="PANTHER" id="PTHR13743:SF161">
    <property type="entry name" value="BEIGE_BEACH DOMAIN CONTAINING PROTEIN"/>
    <property type="match status" value="1"/>
</dbReference>
<dbReference type="PROSITE" id="PS50011">
    <property type="entry name" value="PROTEIN_KINASE_DOM"/>
    <property type="match status" value="1"/>
</dbReference>
<dbReference type="SUPFAM" id="SSF81837">
    <property type="entry name" value="BEACH domain"/>
    <property type="match status" value="1"/>
</dbReference>
<evidence type="ECO:0000259" key="2">
    <source>
        <dbReference type="PROSITE" id="PS50011"/>
    </source>
</evidence>
<evidence type="ECO:0000313" key="5">
    <source>
        <dbReference type="Proteomes" id="UP001470230"/>
    </source>
</evidence>
<name>A0ABR2HI57_9EUKA</name>
<dbReference type="Pfam" id="PF02138">
    <property type="entry name" value="Beach"/>
    <property type="match status" value="1"/>
</dbReference>
<organism evidence="4 5">
    <name type="scientific">Tritrichomonas musculus</name>
    <dbReference type="NCBI Taxonomy" id="1915356"/>
    <lineage>
        <taxon>Eukaryota</taxon>
        <taxon>Metamonada</taxon>
        <taxon>Parabasalia</taxon>
        <taxon>Tritrichomonadida</taxon>
        <taxon>Tritrichomonadidae</taxon>
        <taxon>Tritrichomonas</taxon>
    </lineage>
</organism>
<dbReference type="SUPFAM" id="SSF49899">
    <property type="entry name" value="Concanavalin A-like lectins/glucanases"/>
    <property type="match status" value="1"/>
</dbReference>
<feature type="domain" description="Protein kinase" evidence="2">
    <location>
        <begin position="18"/>
        <end position="278"/>
    </location>
</feature>
<dbReference type="PANTHER" id="PTHR13743">
    <property type="entry name" value="BEIGE/BEACH-RELATED"/>
    <property type="match status" value="1"/>
</dbReference>
<feature type="domain" description="BEACH" evidence="3">
    <location>
        <begin position="2343"/>
        <end position="2621"/>
    </location>
</feature>
<evidence type="ECO:0008006" key="6">
    <source>
        <dbReference type="Google" id="ProtNLM"/>
    </source>
</evidence>
<dbReference type="InterPro" id="IPR000409">
    <property type="entry name" value="BEACH_dom"/>
</dbReference>
<dbReference type="Pfam" id="PF00069">
    <property type="entry name" value="Pkinase"/>
    <property type="match status" value="1"/>
</dbReference>
<dbReference type="InterPro" id="IPR036372">
    <property type="entry name" value="BEACH_dom_sf"/>
</dbReference>
<sequence length="2976" mass="343543">MNNDITQLNKYSIDLNKYKFIEEIKSDCFQIINIIQEKENGKKFAATTSFVNDDIHIKHYILREINTLVHIQHSTIIRFQGFSNQDNNVIIITNYVDNKPLSNFLEKDMQSLLPSDFNNTKKQIILVGIAYGMMILHQHNVIHGDLKPENILLDNDYKPVLANFSFSKIFNPYFSMSPSTAFYMAPEIAISNNYSTKSDVFSFGILMYEIVTGSRAYESRFGNPNYFQCQFQKEVIEGLRPDFYAPTKEGLKKLIQKCWSNNPDERPSFSQIFDKLSLRSDSNENTNCCLDDVDLEELFLYVEEITEERATEKERADENDEESLLNFEELCHQIFSHDKNNLVVPQDLNEDSKKLVVLLLKLFPDDSVIKSILKTKTFDETIKSFVFPICNSHLENICTNKELFEYQSVFEIFALFTFYAWISIHLILQNQQKFDISVLLFILNFMIHISTNDEQKVRYRNISISCFVDIIKTAVQSGSIDNYQTIFKAVSDFFVKNKNLPKNSDEIINVLFHKLLTPNNGLNGEETELIDMTNSIIDQNPDSIGQKVVLSIIKLTKGFIINLNPIFLKLFLHFANYIKMDDFILIFKPVIIQMLANVVSFHKNNLKTNDKEAQKIEKNDSIEIFCPPDDLYQIDKSNIDDLNAMVSFDTKDLSSFISPEILPIVLIIEQIINLDENFAKYFITEATENLQSIDDNLTSNKKKEDGFILSKSIFYEQCAIVFYLLSSSFKKFSGITIEEKSALLFNNKRIFDPKITYFSQNAYFDVINALRDFIFQLLIVNYPTLLSKILKENLDFPFLTRENVCRIMAMQKKDQKSEINFKLSFLADSLIECLIKYRMQNFNENDDFILSIRKMIFCYFRSYLQDDSNLAVVFCSLDFISSFFALLIEPPIRQQFIGFLNKYLLSNEFNQTFDSYKNNVILPSLCHSIIKIITVSCNKLSQNEMSSLLSDILKTLNNSISVNESLSYRLLPISKNLCNSLLDKGFVFDEADEVVLHLINFLAATYYEEKLNENDIFLIESTIALFIETNWQDKIILTLVQVIADKQMDEMAPTFEIKNATMLSSLVHIFIKSKSVCKVINFISDLCSYSFDNCAKCQLAELDRLIINIIKEFRTEKIDENAKILIDSFLHLFSKIACVTSSVPVVNSFFSLLCPIDSEYLSPIQKNIIDTLNEILILSKFSPVSALPMLPSSEIQIDNIITDAFDEGMSFTFWISLPSMNSSFMQDIITLHDSENHKLKVKLIDKSLRVIIQSGTIFYSSDFQFSIPNKIWTMITISLAHNSNNQGTTISLYVNKELIKDHYTFTVMIPKSPITCVINRSKQVPEDKNFEPPLIGLFMLSKQLNDDDLSYLNNVGQRSPLSSCENKIVFAYTPDVCDNYLSLVSLKKVDGISESYQKIPVLEKQSKSFASFLTDVCNVDLIVPIFGQLDVPFKDGSKFNSLAELGVEILSNLFILGDQVQNSFYDFKGFFSISYLLQNSDDLHITYELYLKYYNLLKIITNKDLQMQLIDAILMDFNIWSKSEIENQVKIIQHWNKQVYSSYKNLVDMVRSFEWFLISIHRFYESEDRNYLNCRKPFYEIACESFKTDFSSNQISVILGFICLNETMLTEKKEMLSFLIKILSSKQIINDVDMKVSRLIIQLLFSIIELEDKDDDLIIRFISVLLLIYKYKGNWMKIRLTKSIQRFVILLHVNQGYLFHEDIFSTLISLMNANKAVELLPILCVNSILGGSSYLIMLLKRINRKLEYFTCEQSMIYPALLLFAYHQNTYLYNEIIRMNITLFKKNWNNLINAIDIIGLSCFEPNVFDNIKHDVLYRIAIQPKLTPNDVSSLIREIKNFIFFRPEKSQYSILNHALNQDQISSEKVSKESDSDPNTSSDIEIDDEPGIDIGSVIGSLPNSIPNQALNAYNKMKKKMLPGSFHVRFDLDTSGPVTSSNNNTCEMTVSEDDEVNIRTNIDDFKCDRSTIKIFYNLYEIIQNEIKSDISDRPISSKYKYGLRFGDLNDKWLDLDLAKSILSLYKKYNIIQYAEIMNVIALFIYKSDPNFIGKIKKILPEFNTYIDELKKGYNYYLMESQLSTHDDMISHHVLIYANSFFNFYNTSLNDQFFANKIDVKNIMTSFLNKQFDLININANESMKTWGNAWHSLTITEAPWSDSLSKSCNSGFKRDESFCFSCCPHKLKIIVNYDRHLKESMIRDFDDKRKAERRYSMIVHDQQKYPLFCPGFKSENKDTKDKQKSGNNSNKEMLECTLKTIKAEMPVIISIGNKSISITNTSHNNTVCLHPDEINSILYAYKNHKFDGIQIFTKQRENYLLIFSNSMFRILIPRIRQMPNINQSKIQSSNPKPFLNSLHITEVWSNGKMSNFEYLMYLNILSGRSFNDASQYPVFPWIISDYKSPTLDLKNEAVYRDLSKPMGALDSQTLAELMKQRNEAGKSYLYDNCYSYSSLVYDYLVRLEPFTTKHIDENDGKFAKPSEIFNSIDLAFQNSMKKFNELIPEFFFLPEFLRNENGLDLGKIDNKTVGDVILPPWSNNSPFDFIYLNRKALESDFVSSNLSNWIDLIWGYKQNGNEANKANNLFRSELYETVWKQENINESKIKEIQLKFGQIPLKLFDEKHPKRKNFMPSKSSIQIFNSPVTSPHQKSSDFPVHCLTIKSFEVTSTFLADVAVLPQKNKFFFALVDSSLNIFSYTVDFGSLKSQENIVKAKCDKKTIQSQDLNDHLISFVDPRRVCLANSSCLQIVNCQNGLIEKSIDQKFEINSIETTPDGWLAVASKEATVTLYNVYRILNSKPSKPIESSQISSFKENICCIAIGQSFGTAVFATKSGCLLFCQLKLNKMKVNRSIQINGRPKKMIVTDVFGFVIVLLTKIKNDRLIEKVVLFNINGEKIRSTKIEKKTIVAMTKASSLPGCFDFLIVADDSNFIYVFEAFYLQIGEPVFRCNSRIIKLMYNIEESLIVAFCEDGTASIIYYPIIE</sequence>
<dbReference type="SUPFAM" id="SSF56112">
    <property type="entry name" value="Protein kinase-like (PK-like)"/>
    <property type="match status" value="1"/>
</dbReference>